<feature type="domain" description="Glycosyl transferase family 1" evidence="2">
    <location>
        <begin position="221"/>
        <end position="370"/>
    </location>
</feature>
<dbReference type="Pfam" id="PF13692">
    <property type="entry name" value="Glyco_trans_1_4"/>
    <property type="match status" value="1"/>
</dbReference>
<evidence type="ECO:0000259" key="2">
    <source>
        <dbReference type="Pfam" id="PF00534"/>
    </source>
</evidence>
<accession>A0ABN8GMW0</accession>
<dbReference type="RefSeq" id="WP_236288649.1">
    <property type="nucleotide sequence ID" value="NZ_CAKMMW010000008.1"/>
</dbReference>
<organism evidence="3 4">
    <name type="scientific">Paenibacillus allorhizoplanae</name>
    <dbReference type="NCBI Taxonomy" id="2905648"/>
    <lineage>
        <taxon>Bacteria</taxon>
        <taxon>Bacillati</taxon>
        <taxon>Bacillota</taxon>
        <taxon>Bacilli</taxon>
        <taxon>Bacillales</taxon>
        <taxon>Paenibacillaceae</taxon>
        <taxon>Paenibacillus</taxon>
    </lineage>
</organism>
<name>A0ABN8GMW0_9BACL</name>
<keyword evidence="3" id="KW-0328">Glycosyltransferase</keyword>
<proteinExistence type="predicted"/>
<evidence type="ECO:0000256" key="1">
    <source>
        <dbReference type="ARBA" id="ARBA00022679"/>
    </source>
</evidence>
<comment type="caution">
    <text evidence="3">The sequence shown here is derived from an EMBL/GenBank/DDBJ whole genome shotgun (WGS) entry which is preliminary data.</text>
</comment>
<keyword evidence="4" id="KW-1185">Reference proteome</keyword>
<dbReference type="EC" id="2.4.1.250" evidence="3"/>
<dbReference type="SUPFAM" id="SSF53756">
    <property type="entry name" value="UDP-Glycosyltransferase/glycogen phosphorylase"/>
    <property type="match status" value="2"/>
</dbReference>
<reference evidence="3" key="1">
    <citation type="submission" date="2022-01" db="EMBL/GenBank/DDBJ databases">
        <authorList>
            <person name="Criscuolo A."/>
        </authorList>
    </citation>
    <scope>NUCLEOTIDE SEQUENCE</scope>
    <source>
        <strain evidence="3">CIP111891</strain>
    </source>
</reference>
<dbReference type="InterPro" id="IPR001296">
    <property type="entry name" value="Glyco_trans_1"/>
</dbReference>
<gene>
    <name evidence="3" type="primary">mshA_2</name>
    <name evidence="3" type="ORF">PAECIP111891_03232</name>
</gene>
<dbReference type="PANTHER" id="PTHR46401:SF2">
    <property type="entry name" value="GLYCOSYLTRANSFERASE WBBK-RELATED"/>
    <property type="match status" value="1"/>
</dbReference>
<evidence type="ECO:0000313" key="4">
    <source>
        <dbReference type="Proteomes" id="UP000838821"/>
    </source>
</evidence>
<dbReference type="Gene3D" id="3.40.50.2000">
    <property type="entry name" value="Glycogen Phosphorylase B"/>
    <property type="match status" value="4"/>
</dbReference>
<sequence length="804" mass="91394">MDIAIVSPSPKPFAVGGIEKLMLGLYQQIDELTNHRVELFKVPTEEHGFWELLKSYETFYNLNLDHFDMIITCKYPAWMVQHRNHTIYMAHHLRGLFDTYHFLNMPTELKHTSHIEINKILDYIKDPMNMNKDLNGFFNMINILYINRENYSKDFFVFPGPFIRQIIHFLDKWALDPSRMKRYTSISKTVKVRKDYFPNKVNVDVIYPPTTLQSLQGGSFEYFLVVGRLDSAKRVELVIKAMKHVENQNAKLFIAGSGPDESKLKQIASGDARISFIGYINNEKLKELYANALAVIYVPYDEDYGLVTIEAMHCGKPVITCKDSGGTTEFVIDGHTGLIANSDSISLAEKMNLLANNKSLAMTLGASARESVKGINWKNCITSLLQGTSSSNYAPATSKVRKKITILSTYPVLPRKHGGQLRIFNIYKNLDQEYDITIVSLNNGSKYYEKKIGNLTEVSIPMSNIHLEKEWSIEREVGIPITDIVMNKLIEFSPEYIRIAESYMQNADILVSAQPYLYNLIEKYVGNKYIIYDSQNVEYDLKKSMLPNNKTAHKLLEELYELEKKACLLSNIILTCSNEDMKNMAETYKIEPEKTILVPNGVDTALNPYVDFLTRQKNKKELGIDKENIIVFIGSWHKPNIEAVEVILKMAPNLPECKFIIMGGQCLAFKDRAAPKNVVFAGIVDEQTKLLIYSVADIAINPMLTGSGTNLKIAEYMANGVPVISTDIGARGYEVVNGEHILILESNEFCKGINRLLKNVNSELRANLSSSSKDYVDKKFEWKVISNSVKEMLFQINDSDEVES</sequence>
<dbReference type="CDD" id="cd03801">
    <property type="entry name" value="GT4_PimA-like"/>
    <property type="match status" value="2"/>
</dbReference>
<dbReference type="Proteomes" id="UP000838821">
    <property type="component" value="Unassembled WGS sequence"/>
</dbReference>
<dbReference type="GO" id="GO:0102710">
    <property type="term" value="F:D-inositol-3-phosphate glycosyltransferase activity"/>
    <property type="evidence" value="ECO:0007669"/>
    <property type="project" value="UniProtKB-EC"/>
</dbReference>
<keyword evidence="1 3" id="KW-0808">Transferase</keyword>
<dbReference type="PANTHER" id="PTHR46401">
    <property type="entry name" value="GLYCOSYLTRANSFERASE WBBK-RELATED"/>
    <property type="match status" value="1"/>
</dbReference>
<dbReference type="Pfam" id="PF00534">
    <property type="entry name" value="Glycos_transf_1"/>
    <property type="match status" value="1"/>
</dbReference>
<evidence type="ECO:0000313" key="3">
    <source>
        <dbReference type="EMBL" id="CAH1208507.1"/>
    </source>
</evidence>
<protein>
    <submittedName>
        <fullName evidence="3">D-inositol-3-phosphate glycosyltransferase</fullName>
        <ecNumber evidence="3">2.4.1.250</ecNumber>
    </submittedName>
</protein>
<dbReference type="EMBL" id="CAKMMW010000008">
    <property type="protein sequence ID" value="CAH1208507.1"/>
    <property type="molecule type" value="Genomic_DNA"/>
</dbReference>